<dbReference type="Proteomes" id="UP000015105">
    <property type="component" value="Chromosome 4D"/>
</dbReference>
<keyword evidence="7" id="KW-0418">Kinase</keyword>
<dbReference type="Gene3D" id="3.30.200.20">
    <property type="entry name" value="Phosphorylase Kinase, domain 1"/>
    <property type="match status" value="1"/>
</dbReference>
<evidence type="ECO:0000256" key="3">
    <source>
        <dbReference type="ARBA" id="ARBA00022679"/>
    </source>
</evidence>
<evidence type="ECO:0000256" key="2">
    <source>
        <dbReference type="ARBA" id="ARBA00022527"/>
    </source>
</evidence>
<dbReference type="InterPro" id="IPR001245">
    <property type="entry name" value="Ser-Thr/Tyr_kinase_cat_dom"/>
</dbReference>
<proteinExistence type="predicted"/>
<dbReference type="InterPro" id="IPR025287">
    <property type="entry name" value="WAK_GUB"/>
</dbReference>
<feature type="chain" id="PRO_5019168891" description="Protein kinase domain-containing protein" evidence="15">
    <location>
        <begin position="30"/>
        <end position="438"/>
    </location>
</feature>
<organism evidence="17 18">
    <name type="scientific">Aegilops tauschii subsp. strangulata</name>
    <name type="common">Goatgrass</name>
    <dbReference type="NCBI Taxonomy" id="200361"/>
    <lineage>
        <taxon>Eukaryota</taxon>
        <taxon>Viridiplantae</taxon>
        <taxon>Streptophyta</taxon>
        <taxon>Embryophyta</taxon>
        <taxon>Tracheophyta</taxon>
        <taxon>Spermatophyta</taxon>
        <taxon>Magnoliopsida</taxon>
        <taxon>Liliopsida</taxon>
        <taxon>Poales</taxon>
        <taxon>Poaceae</taxon>
        <taxon>BOP clade</taxon>
        <taxon>Pooideae</taxon>
        <taxon>Triticodae</taxon>
        <taxon>Triticeae</taxon>
        <taxon>Triticinae</taxon>
        <taxon>Aegilops</taxon>
    </lineage>
</organism>
<dbReference type="Pfam" id="PF13947">
    <property type="entry name" value="GUB_WAK_bind"/>
    <property type="match status" value="1"/>
</dbReference>
<evidence type="ECO:0000256" key="9">
    <source>
        <dbReference type="ARBA" id="ARBA00022989"/>
    </source>
</evidence>
<evidence type="ECO:0000256" key="14">
    <source>
        <dbReference type="SAM" id="Phobius"/>
    </source>
</evidence>
<dbReference type="InterPro" id="IPR017441">
    <property type="entry name" value="Protein_kinase_ATP_BS"/>
</dbReference>
<dbReference type="STRING" id="200361.A0A453GY68"/>
<feature type="domain" description="Protein kinase" evidence="16">
    <location>
        <begin position="343"/>
        <end position="438"/>
    </location>
</feature>
<dbReference type="Pfam" id="PF07714">
    <property type="entry name" value="PK_Tyr_Ser-Thr"/>
    <property type="match status" value="1"/>
</dbReference>
<keyword evidence="11" id="KW-1015">Disulfide bond</keyword>
<dbReference type="Gramene" id="AET4Gv20006000.3">
    <property type="protein sequence ID" value="AET4Gv20006000.3"/>
    <property type="gene ID" value="AET4Gv20006000"/>
</dbReference>
<evidence type="ECO:0000256" key="13">
    <source>
        <dbReference type="PROSITE-ProRule" id="PRU10141"/>
    </source>
</evidence>
<dbReference type="PROSITE" id="PS50011">
    <property type="entry name" value="PROTEIN_KINASE_DOM"/>
    <property type="match status" value="1"/>
</dbReference>
<protein>
    <recommendedName>
        <fullName evidence="16">Protein kinase domain-containing protein</fullName>
    </recommendedName>
</protein>
<dbReference type="GO" id="GO:0005886">
    <property type="term" value="C:plasma membrane"/>
    <property type="evidence" value="ECO:0007669"/>
    <property type="project" value="TreeGrafter"/>
</dbReference>
<feature type="signal peptide" evidence="15">
    <location>
        <begin position="1"/>
        <end position="29"/>
    </location>
</feature>
<dbReference type="GO" id="GO:0005524">
    <property type="term" value="F:ATP binding"/>
    <property type="evidence" value="ECO:0007669"/>
    <property type="project" value="UniProtKB-UniRule"/>
</dbReference>
<dbReference type="GO" id="GO:0030247">
    <property type="term" value="F:polysaccharide binding"/>
    <property type="evidence" value="ECO:0007669"/>
    <property type="project" value="InterPro"/>
</dbReference>
<dbReference type="AlphaFoldDB" id="A0A453GY68"/>
<dbReference type="GO" id="GO:0007166">
    <property type="term" value="P:cell surface receptor signaling pathway"/>
    <property type="evidence" value="ECO:0007669"/>
    <property type="project" value="InterPro"/>
</dbReference>
<dbReference type="SUPFAM" id="SSF56112">
    <property type="entry name" value="Protein kinase-like (PK-like)"/>
    <property type="match status" value="1"/>
</dbReference>
<evidence type="ECO:0000256" key="15">
    <source>
        <dbReference type="SAM" id="SignalP"/>
    </source>
</evidence>
<reference evidence="17" key="3">
    <citation type="journal article" date="2017" name="Nature">
        <title>Genome sequence of the progenitor of the wheat D genome Aegilops tauschii.</title>
        <authorList>
            <person name="Luo M.C."/>
            <person name="Gu Y.Q."/>
            <person name="Puiu D."/>
            <person name="Wang H."/>
            <person name="Twardziok S.O."/>
            <person name="Deal K.R."/>
            <person name="Huo N."/>
            <person name="Zhu T."/>
            <person name="Wang L."/>
            <person name="Wang Y."/>
            <person name="McGuire P.E."/>
            <person name="Liu S."/>
            <person name="Long H."/>
            <person name="Ramasamy R.K."/>
            <person name="Rodriguez J.C."/>
            <person name="Van S.L."/>
            <person name="Yuan L."/>
            <person name="Wang Z."/>
            <person name="Xia Z."/>
            <person name="Xiao L."/>
            <person name="Anderson O.D."/>
            <person name="Ouyang S."/>
            <person name="Liang Y."/>
            <person name="Zimin A.V."/>
            <person name="Pertea G."/>
            <person name="Qi P."/>
            <person name="Bennetzen J.L."/>
            <person name="Dai X."/>
            <person name="Dawson M.W."/>
            <person name="Muller H.G."/>
            <person name="Kugler K."/>
            <person name="Rivarola-Duarte L."/>
            <person name="Spannagl M."/>
            <person name="Mayer K.F.X."/>
            <person name="Lu F.H."/>
            <person name="Bevan M.W."/>
            <person name="Leroy P."/>
            <person name="Li P."/>
            <person name="You F.M."/>
            <person name="Sun Q."/>
            <person name="Liu Z."/>
            <person name="Lyons E."/>
            <person name="Wicker T."/>
            <person name="Salzberg S.L."/>
            <person name="Devos K.M."/>
            <person name="Dvorak J."/>
        </authorList>
    </citation>
    <scope>NUCLEOTIDE SEQUENCE [LARGE SCALE GENOMIC DNA]</scope>
    <source>
        <strain evidence="17">cv. AL8/78</strain>
    </source>
</reference>
<comment type="subcellular location">
    <subcellularLocation>
        <location evidence="1">Membrane</location>
        <topology evidence="1">Single-pass type I membrane protein</topology>
    </subcellularLocation>
</comment>
<dbReference type="PROSITE" id="PS00107">
    <property type="entry name" value="PROTEIN_KINASE_ATP"/>
    <property type="match status" value="1"/>
</dbReference>
<keyword evidence="2" id="KW-0723">Serine/threonine-protein kinase</keyword>
<keyword evidence="9 14" id="KW-1133">Transmembrane helix</keyword>
<evidence type="ECO:0000256" key="12">
    <source>
        <dbReference type="ARBA" id="ARBA00023180"/>
    </source>
</evidence>
<reference evidence="18" key="2">
    <citation type="journal article" date="2017" name="Nat. Plants">
        <title>The Aegilops tauschii genome reveals multiple impacts of transposons.</title>
        <authorList>
            <person name="Zhao G."/>
            <person name="Zou C."/>
            <person name="Li K."/>
            <person name="Wang K."/>
            <person name="Li T."/>
            <person name="Gao L."/>
            <person name="Zhang X."/>
            <person name="Wang H."/>
            <person name="Yang Z."/>
            <person name="Liu X."/>
            <person name="Jiang W."/>
            <person name="Mao L."/>
            <person name="Kong X."/>
            <person name="Jiao Y."/>
            <person name="Jia J."/>
        </authorList>
    </citation>
    <scope>NUCLEOTIDE SEQUENCE [LARGE SCALE GENOMIC DNA]</scope>
    <source>
        <strain evidence="18">cv. AL8/78</strain>
    </source>
</reference>
<feature type="binding site" evidence="13">
    <location>
        <position position="378"/>
    </location>
    <ligand>
        <name>ATP</name>
        <dbReference type="ChEBI" id="CHEBI:30616"/>
    </ligand>
</feature>
<dbReference type="InterPro" id="IPR045274">
    <property type="entry name" value="WAK-like"/>
</dbReference>
<evidence type="ECO:0000256" key="4">
    <source>
        <dbReference type="ARBA" id="ARBA00022692"/>
    </source>
</evidence>
<feature type="transmembrane region" description="Helical" evidence="14">
    <location>
        <begin position="266"/>
        <end position="289"/>
    </location>
</feature>
<keyword evidence="18" id="KW-1185">Reference proteome</keyword>
<reference evidence="17" key="5">
    <citation type="journal article" date="2021" name="G3 (Bethesda)">
        <title>Aegilops tauschii genome assembly Aet v5.0 features greater sequence contiguity and improved annotation.</title>
        <authorList>
            <person name="Wang L."/>
            <person name="Zhu T."/>
            <person name="Rodriguez J.C."/>
            <person name="Deal K.R."/>
            <person name="Dubcovsky J."/>
            <person name="McGuire P.E."/>
            <person name="Lux T."/>
            <person name="Spannagl M."/>
            <person name="Mayer K.F.X."/>
            <person name="Baldrich P."/>
            <person name="Meyers B.C."/>
            <person name="Huo N."/>
            <person name="Gu Y.Q."/>
            <person name="Zhou H."/>
            <person name="Devos K.M."/>
            <person name="Bennetzen J.L."/>
            <person name="Unver T."/>
            <person name="Budak H."/>
            <person name="Gulick P.J."/>
            <person name="Galiba G."/>
            <person name="Kalapos B."/>
            <person name="Nelson D.R."/>
            <person name="Li P."/>
            <person name="You F.M."/>
            <person name="Luo M.C."/>
            <person name="Dvorak J."/>
        </authorList>
    </citation>
    <scope>NUCLEOTIDE SEQUENCE [LARGE SCALE GENOMIC DNA]</scope>
    <source>
        <strain evidence="17">cv. AL8/78</strain>
    </source>
</reference>
<keyword evidence="8 13" id="KW-0067">ATP-binding</keyword>
<dbReference type="FunFam" id="3.30.200.20:FF:000043">
    <property type="entry name" value="Wall-associated receptor kinase 2"/>
    <property type="match status" value="1"/>
</dbReference>
<dbReference type="InterPro" id="IPR000719">
    <property type="entry name" value="Prot_kinase_dom"/>
</dbReference>
<reference evidence="17" key="4">
    <citation type="submission" date="2019-03" db="UniProtKB">
        <authorList>
            <consortium name="EnsemblPlants"/>
        </authorList>
    </citation>
    <scope>IDENTIFICATION</scope>
</reference>
<evidence type="ECO:0000256" key="11">
    <source>
        <dbReference type="ARBA" id="ARBA00023157"/>
    </source>
</evidence>
<dbReference type="InterPro" id="IPR011009">
    <property type="entry name" value="Kinase-like_dom_sf"/>
</dbReference>
<keyword evidence="5 15" id="KW-0732">Signal</keyword>
<sequence length="438" mass="47780">LRSAVMLTSRCVFITAVLQLLISFLAVAGEPQIGLPGCQTRCGDVSVSYPFGMGPKKCYWPGLKLTCDDRGSKPPRLLLGDGGAGAFEVVEISLEKLTMRVVSHKLQAININMSSGGSGRLSLGYTYTEAIGGAPYFLQHLANEMILTGCNVQATLRWKGEIVNRCASFCPIFTDDNGSPLPAQYFAADYNSNSCSNLGCCQSSILSSSTSYDAKISMCVIRKKNMAASAIVSDCPDMLAAGAHKEPMATTPYPGAVSQTQTQGNLALIIGLSAASGPFILLLVLRILVLSSDFKEQKLRMLRRKFFTQNRGQLLKQLVSHRADIAERMLISLEELQKATNNFDQARRLGGGRHGTVYKGILSDLHVVAIKKSNIVVKREIDEFINEVAILSQINHRNIVKLRGCCLETEVPLLAYEFISNGTLSDHLHTEEPRSLTW</sequence>
<name>A0A453GY68_AEGTS</name>
<evidence type="ECO:0000256" key="6">
    <source>
        <dbReference type="ARBA" id="ARBA00022741"/>
    </source>
</evidence>
<keyword evidence="12" id="KW-0325">Glycoprotein</keyword>
<keyword evidence="10 14" id="KW-0472">Membrane</keyword>
<evidence type="ECO:0000256" key="5">
    <source>
        <dbReference type="ARBA" id="ARBA00022729"/>
    </source>
</evidence>
<keyword evidence="4 14" id="KW-0812">Transmembrane</keyword>
<evidence type="ECO:0000256" key="7">
    <source>
        <dbReference type="ARBA" id="ARBA00022777"/>
    </source>
</evidence>
<keyword evidence="3" id="KW-0808">Transferase</keyword>
<reference evidence="18" key="1">
    <citation type="journal article" date="2014" name="Science">
        <title>Ancient hybridizations among the ancestral genomes of bread wheat.</title>
        <authorList>
            <consortium name="International Wheat Genome Sequencing Consortium,"/>
            <person name="Marcussen T."/>
            <person name="Sandve S.R."/>
            <person name="Heier L."/>
            <person name="Spannagl M."/>
            <person name="Pfeifer M."/>
            <person name="Jakobsen K.S."/>
            <person name="Wulff B.B."/>
            <person name="Steuernagel B."/>
            <person name="Mayer K.F."/>
            <person name="Olsen O.A."/>
        </authorList>
    </citation>
    <scope>NUCLEOTIDE SEQUENCE [LARGE SCALE GENOMIC DNA]</scope>
    <source>
        <strain evidence="18">cv. AL8/78</strain>
    </source>
</reference>
<evidence type="ECO:0000256" key="10">
    <source>
        <dbReference type="ARBA" id="ARBA00023136"/>
    </source>
</evidence>
<evidence type="ECO:0000256" key="8">
    <source>
        <dbReference type="ARBA" id="ARBA00022840"/>
    </source>
</evidence>
<accession>A0A453GY68</accession>
<keyword evidence="6 13" id="KW-0547">Nucleotide-binding</keyword>
<evidence type="ECO:0000259" key="16">
    <source>
        <dbReference type="PROSITE" id="PS50011"/>
    </source>
</evidence>
<evidence type="ECO:0000313" key="18">
    <source>
        <dbReference type="Proteomes" id="UP000015105"/>
    </source>
</evidence>
<evidence type="ECO:0000313" key="17">
    <source>
        <dbReference type="EnsemblPlants" id="AET4Gv20006000.3"/>
    </source>
</evidence>
<evidence type="ECO:0000256" key="1">
    <source>
        <dbReference type="ARBA" id="ARBA00004479"/>
    </source>
</evidence>
<dbReference type="PANTHER" id="PTHR27005">
    <property type="entry name" value="WALL-ASSOCIATED RECEPTOR KINASE-LIKE 21"/>
    <property type="match status" value="1"/>
</dbReference>
<dbReference type="PANTHER" id="PTHR27005:SF390">
    <property type="entry name" value="PROTEIN KINASE DOMAIN-CONTAINING PROTEIN"/>
    <property type="match status" value="1"/>
</dbReference>
<dbReference type="EnsemblPlants" id="AET4Gv20006000.3">
    <property type="protein sequence ID" value="AET4Gv20006000.3"/>
    <property type="gene ID" value="AET4Gv20006000"/>
</dbReference>
<dbReference type="GO" id="GO:0004674">
    <property type="term" value="F:protein serine/threonine kinase activity"/>
    <property type="evidence" value="ECO:0007669"/>
    <property type="project" value="UniProtKB-KW"/>
</dbReference>